<feature type="region of interest" description="Disordered" evidence="17">
    <location>
        <begin position="505"/>
        <end position="545"/>
    </location>
</feature>
<feature type="compositionally biased region" description="Basic and acidic residues" evidence="17">
    <location>
        <begin position="833"/>
        <end position="843"/>
    </location>
</feature>
<feature type="region of interest" description="Disordered" evidence="17">
    <location>
        <begin position="730"/>
        <end position="752"/>
    </location>
</feature>
<dbReference type="InterPro" id="IPR000082">
    <property type="entry name" value="SEA_dom"/>
</dbReference>
<comment type="subcellular location">
    <subcellularLocation>
        <location evidence="2">Cell projection</location>
        <location evidence="2">Cilium</location>
        <location evidence="2">Photoreceptor outer segment</location>
    </subcellularLocation>
    <subcellularLocation>
        <location evidence="1">Photoreceptor inner segment</location>
    </subcellularLocation>
    <subcellularLocation>
        <location evidence="3">Secreted</location>
        <location evidence="3">Extracellular space</location>
        <location evidence="3">Extracellular matrix</location>
        <location evidence="3">Interphotoreceptor matrix</location>
    </subcellularLocation>
</comment>
<comment type="caution">
    <text evidence="19">The sequence shown here is derived from an EMBL/GenBank/DDBJ whole genome shotgun (WGS) entry which is preliminary data.</text>
</comment>
<evidence type="ECO:0000256" key="10">
    <source>
        <dbReference type="ARBA" id="ARBA00023170"/>
    </source>
</evidence>
<evidence type="ECO:0000313" key="19">
    <source>
        <dbReference type="EMBL" id="KAJ3606690.1"/>
    </source>
</evidence>
<feature type="compositionally biased region" description="Basic and acidic residues" evidence="17">
    <location>
        <begin position="641"/>
        <end position="657"/>
    </location>
</feature>
<evidence type="ECO:0000256" key="13">
    <source>
        <dbReference type="ARBA" id="ARBA00023290"/>
    </source>
</evidence>
<evidence type="ECO:0000256" key="1">
    <source>
        <dbReference type="ARBA" id="ARBA00004437"/>
    </source>
</evidence>
<keyword evidence="13" id="KW-0373">Hyaluronic acid</keyword>
<dbReference type="PANTHER" id="PTHR12199:SF3">
    <property type="entry name" value="INTERPHOTORECEPTOR MATRIX PROTEOGLYCAN 1"/>
    <property type="match status" value="1"/>
</dbReference>
<dbReference type="PROSITE" id="PS50024">
    <property type="entry name" value="SEA"/>
    <property type="match status" value="2"/>
</dbReference>
<feature type="region of interest" description="Disordered" evidence="17">
    <location>
        <begin position="971"/>
        <end position="1006"/>
    </location>
</feature>
<feature type="region of interest" description="Disordered" evidence="17">
    <location>
        <begin position="794"/>
        <end position="913"/>
    </location>
</feature>
<evidence type="ECO:0000313" key="20">
    <source>
        <dbReference type="Proteomes" id="UP001148018"/>
    </source>
</evidence>
<feature type="compositionally biased region" description="Polar residues" evidence="17">
    <location>
        <begin position="206"/>
        <end position="215"/>
    </location>
</feature>
<dbReference type="AlphaFoldDB" id="A0A9Q0EG40"/>
<keyword evidence="12" id="KW-0966">Cell projection</keyword>
<feature type="region of interest" description="Disordered" evidence="17">
    <location>
        <begin position="560"/>
        <end position="691"/>
    </location>
</feature>
<name>A0A9Q0EG40_9TELE</name>
<feature type="compositionally biased region" description="Polar residues" evidence="17">
    <location>
        <begin position="847"/>
        <end position="861"/>
    </location>
</feature>
<evidence type="ECO:0000256" key="7">
    <source>
        <dbReference type="ARBA" id="ARBA00022729"/>
    </source>
</evidence>
<feature type="compositionally biased region" description="Basic and acidic residues" evidence="17">
    <location>
        <begin position="532"/>
        <end position="545"/>
    </location>
</feature>
<evidence type="ECO:0000256" key="6">
    <source>
        <dbReference type="ARBA" id="ARBA00022674"/>
    </source>
</evidence>
<evidence type="ECO:0000256" key="14">
    <source>
        <dbReference type="ARBA" id="ARBA00040753"/>
    </source>
</evidence>
<reference evidence="19" key="1">
    <citation type="submission" date="2022-07" db="EMBL/GenBank/DDBJ databases">
        <title>Chromosome-level genome of Muraenolepis orangiensis.</title>
        <authorList>
            <person name="Kim J."/>
        </authorList>
    </citation>
    <scope>NUCLEOTIDE SEQUENCE</scope>
    <source>
        <strain evidence="19">KU_S4_2022</strain>
        <tissue evidence="19">Muscle</tissue>
    </source>
</reference>
<organism evidence="19 20">
    <name type="scientific">Muraenolepis orangiensis</name>
    <name type="common">Patagonian moray cod</name>
    <dbReference type="NCBI Taxonomy" id="630683"/>
    <lineage>
        <taxon>Eukaryota</taxon>
        <taxon>Metazoa</taxon>
        <taxon>Chordata</taxon>
        <taxon>Craniata</taxon>
        <taxon>Vertebrata</taxon>
        <taxon>Euteleostomi</taxon>
        <taxon>Actinopterygii</taxon>
        <taxon>Neopterygii</taxon>
        <taxon>Teleostei</taxon>
        <taxon>Neoteleostei</taxon>
        <taxon>Acanthomorphata</taxon>
        <taxon>Zeiogadaria</taxon>
        <taxon>Gadariae</taxon>
        <taxon>Gadiformes</taxon>
        <taxon>Muraenolepidoidei</taxon>
        <taxon>Muraenolepididae</taxon>
        <taxon>Muraenolepis</taxon>
    </lineage>
</organism>
<feature type="compositionally biased region" description="Acidic residues" evidence="17">
    <location>
        <begin position="615"/>
        <end position="640"/>
    </location>
</feature>
<dbReference type="GO" id="GO:0008201">
    <property type="term" value="F:heparin binding"/>
    <property type="evidence" value="ECO:0007669"/>
    <property type="project" value="UniProtKB-KW"/>
</dbReference>
<keyword evidence="20" id="KW-1185">Reference proteome</keyword>
<dbReference type="InterPro" id="IPR039861">
    <property type="entry name" value="IMPG"/>
</dbReference>
<evidence type="ECO:0000256" key="5">
    <source>
        <dbReference type="ARBA" id="ARBA00022530"/>
    </source>
</evidence>
<dbReference type="OrthoDB" id="8960773at2759"/>
<keyword evidence="8" id="KW-0677">Repeat</keyword>
<dbReference type="GO" id="GO:0007601">
    <property type="term" value="P:visual perception"/>
    <property type="evidence" value="ECO:0007669"/>
    <property type="project" value="InterPro"/>
</dbReference>
<protein>
    <recommendedName>
        <fullName evidence="14">Interphotoreceptor matrix proteoglycan 1</fullName>
    </recommendedName>
    <alternativeName>
        <fullName evidence="15">Sialoprotein associated with cones and rods</fullName>
    </alternativeName>
</protein>
<keyword evidence="7" id="KW-0732">Signal</keyword>
<evidence type="ECO:0000256" key="2">
    <source>
        <dbReference type="ARBA" id="ARBA00004504"/>
    </source>
</evidence>
<feature type="compositionally biased region" description="Polar residues" evidence="17">
    <location>
        <begin position="801"/>
        <end position="819"/>
    </location>
</feature>
<evidence type="ECO:0000256" key="4">
    <source>
        <dbReference type="ARBA" id="ARBA00022525"/>
    </source>
</evidence>
<dbReference type="Proteomes" id="UP001148018">
    <property type="component" value="Unassembled WGS sequence"/>
</dbReference>
<dbReference type="InterPro" id="IPR036364">
    <property type="entry name" value="SEA_dom_sf"/>
</dbReference>
<evidence type="ECO:0000256" key="11">
    <source>
        <dbReference type="ARBA" id="ARBA00023180"/>
    </source>
</evidence>
<keyword evidence="4" id="KW-0964">Secreted</keyword>
<feature type="compositionally biased region" description="Acidic residues" evidence="17">
    <location>
        <begin position="563"/>
        <end position="597"/>
    </location>
</feature>
<evidence type="ECO:0000259" key="18">
    <source>
        <dbReference type="PROSITE" id="PS50024"/>
    </source>
</evidence>
<dbReference type="SUPFAM" id="SSF82671">
    <property type="entry name" value="SEA domain"/>
    <property type="match status" value="2"/>
</dbReference>
<feature type="region of interest" description="Disordered" evidence="17">
    <location>
        <begin position="187"/>
        <end position="239"/>
    </location>
</feature>
<evidence type="ECO:0000256" key="8">
    <source>
        <dbReference type="ARBA" id="ARBA00022737"/>
    </source>
</evidence>
<dbReference type="GO" id="GO:0001917">
    <property type="term" value="C:photoreceptor inner segment"/>
    <property type="evidence" value="ECO:0007669"/>
    <property type="project" value="UniProtKB-SubCell"/>
</dbReference>
<feature type="non-terminal residue" evidence="19">
    <location>
        <position position="1"/>
    </location>
</feature>
<feature type="domain" description="SEA" evidence="18">
    <location>
        <begin position="1013"/>
        <end position="1126"/>
    </location>
</feature>
<feature type="region of interest" description="Disordered" evidence="17">
    <location>
        <begin position="78"/>
        <end position="98"/>
    </location>
</feature>
<keyword evidence="11" id="KW-0325">Glycoprotein</keyword>
<dbReference type="GO" id="GO:0033165">
    <property type="term" value="C:interphotoreceptor matrix"/>
    <property type="evidence" value="ECO:0007669"/>
    <property type="project" value="UniProtKB-SubCell"/>
</dbReference>
<evidence type="ECO:0000256" key="9">
    <source>
        <dbReference type="ARBA" id="ARBA00022981"/>
    </source>
</evidence>
<evidence type="ECO:0000256" key="12">
    <source>
        <dbReference type="ARBA" id="ARBA00023273"/>
    </source>
</evidence>
<proteinExistence type="predicted"/>
<dbReference type="SMART" id="SM00200">
    <property type="entry name" value="SEA"/>
    <property type="match status" value="2"/>
</dbReference>
<keyword evidence="10" id="KW-0675">Receptor</keyword>
<feature type="compositionally biased region" description="Acidic residues" evidence="17">
    <location>
        <begin position="896"/>
        <end position="913"/>
    </location>
</feature>
<feature type="domain" description="SEA" evidence="18">
    <location>
        <begin position="242"/>
        <end position="365"/>
    </location>
</feature>
<dbReference type="Gene3D" id="3.30.70.960">
    <property type="entry name" value="SEA domain"/>
    <property type="match status" value="1"/>
</dbReference>
<accession>A0A9Q0EG40</accession>
<keyword evidence="6" id="KW-0358">Heparin-binding</keyword>
<feature type="compositionally biased region" description="Polar residues" evidence="17">
    <location>
        <begin position="188"/>
        <end position="199"/>
    </location>
</feature>
<dbReference type="EMBL" id="JANIIK010000042">
    <property type="protein sequence ID" value="KAJ3606690.1"/>
    <property type="molecule type" value="Genomic_DNA"/>
</dbReference>
<evidence type="ECO:0000256" key="17">
    <source>
        <dbReference type="SAM" id="MobiDB-lite"/>
    </source>
</evidence>
<dbReference type="PANTHER" id="PTHR12199">
    <property type="entry name" value="INTERPHOTORECEPTOR MATRIX PROTEOGLYCAN"/>
    <property type="match status" value="1"/>
</dbReference>
<evidence type="ECO:0000256" key="15">
    <source>
        <dbReference type="ARBA" id="ARBA00042018"/>
    </source>
</evidence>
<keyword evidence="5" id="KW-0272">Extracellular matrix</keyword>
<comment type="function">
    <text evidence="16">Chondroitin sulfate-, heparin- and hyaluronan-binding protein. May serve to form a basic macromolecular scaffold comprising the insoluble interphotoreceptor matrix.</text>
</comment>
<dbReference type="GO" id="GO:0001750">
    <property type="term" value="C:photoreceptor outer segment"/>
    <property type="evidence" value="ECO:0007669"/>
    <property type="project" value="UniProtKB-SubCell"/>
</dbReference>
<dbReference type="GO" id="GO:0005540">
    <property type="term" value="F:hyaluronic acid binding"/>
    <property type="evidence" value="ECO:0007669"/>
    <property type="project" value="UniProtKB-KW"/>
</dbReference>
<feature type="region of interest" description="Disordered" evidence="17">
    <location>
        <begin position="348"/>
        <end position="378"/>
    </location>
</feature>
<sequence>RKTVCVVRPEEDCLCCITTEWHPRVSFEEIGLQPCPEPTLLPGSILSCTWSRAAVKSTCRTIVSTSFRTGPFIGPAEVHAGGSARSTRGLEPTTGRTNSGRLAELVGESRRRPKRSVFLHAGVRICPRETLDQVLAMCQEAVWEAFRIFLDRVPGTVEYGHWVAVCQDESLCISDLARNFSASEEHTSTLTRGSANASSHPAGPQVETSPLTTASPAAPSGPGLHPTGPPPTAPEDSEFPGKERLVRFSIGLVDPGYRELLGVPDSPQYIDLAHHLQDQMLHVFDKLPGFKDIRVLGISPGGVTVRYSLLFEMSSPPASGSEEAGPVAGETASAGLRDMVAKALRQDASLPPQEPDSHNDLEVSSVEPEGAEDNPRLGVSLSPLEKQNALTIHHEEPGELVRGYVYTTPSAPTLTPQLETSDSGAVNHSSNMIPEDAAEDTNLEDFQLTFPTILTTAFPDEALADTGLLAMTPAAITGQPPPSEAIAGHREEDKEVDALLDKEEEEEADLVALEPKIRGDTFGAEETASSTSEDKVGEQQEETKEFVDQVLETTDDYLVLPTEPEEVDEVVEPGEDSVIEPEGEGEGEGVPEPEEEVVSVASAPEEHDLVPIPEPDSEPENLTESAEDVAEVSEPSEEEPSEPKDDMVNALEPKEEAVEVVQLEDETATDKPEEGEVVELESEKVTEAPVGGVEFEVGNVVKEPLEEVVGGEIVTDKPEEKVVEIETETIVEEQEEEKVEKPEPEELEDGVVGTVANENVVEEPEENISVVDLENEKDEEDFYLVGHSVEVVDDSDFLQPSDYNQPSRGDSLPTGTLEQDYTFVDDLYVDTGMVEREESRGTEDSQSETGVSESEQATGVTERSETEPTLLPFPVPSFDSGLFEVEVVPTASSESLDGEEEEENEENEEYEEMEMKEPAVVIIDEELEEEALMDLGGGSHTAPPAVDEEDAIDEAVKDLAAELDQSDALIPESADPQSEGSGFAFPDSATTTVAPSPHRYITTPTMTTANRGRELVVFFSLRVTNMKFSEDLFNKKSPEYRSLEGSFMDMLLPYLQSNLTGFQKLEILNFREGSVVVNSKMRFLRSVPYNLTEAVLCVLEELCTTAAQHLHIQIDSHSLDVEPADRADPCKFLACDRSSSRCVVQRPGGEAQCVCEPGFVSLDGRPCRSVCLVQPDRCPAGGRCEVIPGHGAVCR</sequence>
<gene>
    <name evidence="19" type="ORF">NHX12_026209</name>
</gene>
<evidence type="ECO:0000256" key="3">
    <source>
        <dbReference type="ARBA" id="ARBA00004593"/>
    </source>
</evidence>
<dbReference type="Pfam" id="PF01390">
    <property type="entry name" value="SEA"/>
    <property type="match status" value="2"/>
</dbReference>
<evidence type="ECO:0000256" key="16">
    <source>
        <dbReference type="ARBA" id="ARBA00045407"/>
    </source>
</evidence>
<keyword evidence="9" id="KW-0730">Sialic acid</keyword>